<evidence type="ECO:0000256" key="2">
    <source>
        <dbReference type="ARBA" id="ARBA00012729"/>
    </source>
</evidence>
<feature type="disulfide bond" evidence="12 13">
    <location>
        <begin position="36"/>
        <end position="50"/>
    </location>
</feature>
<name>A0A7N2L2R1_QUELO</name>
<keyword evidence="7 12" id="KW-1015">Disulfide bond</keyword>
<evidence type="ECO:0000256" key="8">
    <source>
        <dbReference type="ARBA" id="ARBA00023277"/>
    </source>
</evidence>
<evidence type="ECO:0000256" key="3">
    <source>
        <dbReference type="ARBA" id="ARBA00022669"/>
    </source>
</evidence>
<dbReference type="GO" id="GO:0008843">
    <property type="term" value="F:endochitinase activity"/>
    <property type="evidence" value="ECO:0007669"/>
    <property type="project" value="UniProtKB-EC"/>
</dbReference>
<reference evidence="17" key="1">
    <citation type="journal article" date="2016" name="G3 (Bethesda)">
        <title>First Draft Assembly and Annotation of the Genome of a California Endemic Oak Quercus lobata Nee (Fagaceae).</title>
        <authorList>
            <person name="Sork V.L."/>
            <person name="Fitz-Gibbon S.T."/>
            <person name="Puiu D."/>
            <person name="Crepeau M."/>
            <person name="Gugger P.F."/>
            <person name="Sherman R."/>
            <person name="Stevens K."/>
            <person name="Langley C.H."/>
            <person name="Pellegrini M."/>
            <person name="Salzberg S.L."/>
        </authorList>
    </citation>
    <scope>NUCLEOTIDE SEQUENCE [LARGE SCALE GENOMIC DNA]</scope>
    <source>
        <strain evidence="17">cv. SW786</strain>
    </source>
</reference>
<dbReference type="GO" id="GO:0000272">
    <property type="term" value="P:polysaccharide catabolic process"/>
    <property type="evidence" value="ECO:0007669"/>
    <property type="project" value="UniProtKB-KW"/>
</dbReference>
<dbReference type="PROSITE" id="PS00026">
    <property type="entry name" value="CHIT_BIND_I_1"/>
    <property type="match status" value="1"/>
</dbReference>
<dbReference type="PANTHER" id="PTHR22595:SF171">
    <property type="entry name" value="BASIC ENDOCHITINASE B"/>
    <property type="match status" value="1"/>
</dbReference>
<feature type="disulfide bond" evidence="12">
    <location>
        <begin position="272"/>
        <end position="304"/>
    </location>
</feature>
<evidence type="ECO:0000256" key="11">
    <source>
        <dbReference type="PIRSR" id="PIRSR001060-1"/>
    </source>
</evidence>
<evidence type="ECO:0000256" key="12">
    <source>
        <dbReference type="PIRSR" id="PIRSR001060-2"/>
    </source>
</evidence>
<feature type="disulfide bond" evidence="12 13">
    <location>
        <begin position="31"/>
        <end position="43"/>
    </location>
</feature>
<evidence type="ECO:0000313" key="17">
    <source>
        <dbReference type="Proteomes" id="UP000594261"/>
    </source>
</evidence>
<dbReference type="GO" id="GO:0006032">
    <property type="term" value="P:chitin catabolic process"/>
    <property type="evidence" value="ECO:0007669"/>
    <property type="project" value="UniProtKB-KW"/>
</dbReference>
<dbReference type="Gene3D" id="3.30.60.10">
    <property type="entry name" value="Endochitinase-like"/>
    <property type="match status" value="1"/>
</dbReference>
<keyword evidence="17" id="KW-1185">Reference proteome</keyword>
<reference evidence="16" key="2">
    <citation type="submission" date="2021-01" db="UniProtKB">
        <authorList>
            <consortium name="EnsemblPlants"/>
        </authorList>
    </citation>
    <scope>IDENTIFICATION</scope>
</reference>
<dbReference type="InterPro" id="IPR001002">
    <property type="entry name" value="Chitin-bd_1"/>
</dbReference>
<dbReference type="InterPro" id="IPR000726">
    <property type="entry name" value="Glyco_hydro_19_cat"/>
</dbReference>
<dbReference type="InterPro" id="IPR018371">
    <property type="entry name" value="Chitin-binding_1_CS"/>
</dbReference>
<dbReference type="PIRSF" id="PIRSF001060">
    <property type="entry name" value="Endochitinase"/>
    <property type="match status" value="1"/>
</dbReference>
<dbReference type="SUPFAM" id="SSF53955">
    <property type="entry name" value="Lysozyme-like"/>
    <property type="match status" value="1"/>
</dbReference>
<dbReference type="GO" id="GO:0050832">
    <property type="term" value="P:defense response to fungus"/>
    <property type="evidence" value="ECO:0007669"/>
    <property type="project" value="TreeGrafter"/>
</dbReference>
<evidence type="ECO:0000256" key="9">
    <source>
        <dbReference type="ARBA" id="ARBA00023295"/>
    </source>
</evidence>
<feature type="domain" description="Chitin-binding type-1" evidence="15">
    <location>
        <begin position="19"/>
        <end position="60"/>
    </location>
</feature>
<feature type="disulfide bond" evidence="12 13">
    <location>
        <begin position="22"/>
        <end position="37"/>
    </location>
</feature>
<dbReference type="InParanoid" id="A0A7N2L2R1"/>
<keyword evidence="6" id="KW-0146">Chitin degradation</keyword>
<dbReference type="EC" id="3.2.1.14" evidence="2"/>
<accession>A0A7N2L2R1</accession>
<keyword evidence="9" id="KW-0326">Glycosidase</keyword>
<dbReference type="GO" id="GO:0016998">
    <property type="term" value="P:cell wall macromolecule catabolic process"/>
    <property type="evidence" value="ECO:0007669"/>
    <property type="project" value="InterPro"/>
</dbReference>
<dbReference type="Gene3D" id="1.10.530.10">
    <property type="match status" value="1"/>
</dbReference>
<dbReference type="Pfam" id="PF00182">
    <property type="entry name" value="Glyco_hydro_19"/>
    <property type="match status" value="1"/>
</dbReference>
<dbReference type="PANTHER" id="PTHR22595">
    <property type="entry name" value="CHITINASE-RELATED"/>
    <property type="match status" value="1"/>
</dbReference>
<evidence type="ECO:0000259" key="15">
    <source>
        <dbReference type="PROSITE" id="PS50941"/>
    </source>
</evidence>
<dbReference type="PRINTS" id="PR00451">
    <property type="entry name" value="CHITINBINDNG"/>
</dbReference>
<dbReference type="AlphaFoldDB" id="A0A7N2L2R1"/>
<dbReference type="CDD" id="cd06921">
    <property type="entry name" value="ChtBD1_GH19_hevein"/>
    <property type="match status" value="1"/>
</dbReference>
<keyword evidence="3 13" id="KW-0147">Chitin-binding</keyword>
<keyword evidence="5" id="KW-0378">Hydrolase</keyword>
<dbReference type="OMA" id="GSDYCQP"/>
<proteinExistence type="predicted"/>
<evidence type="ECO:0000256" key="10">
    <source>
        <dbReference type="ARBA" id="ARBA00023326"/>
    </source>
</evidence>
<protein>
    <recommendedName>
        <fullName evidence="2">chitinase</fullName>
        <ecNumber evidence="2">3.2.1.14</ecNumber>
    </recommendedName>
</protein>
<feature type="active site" description="Proton donor" evidence="11">
    <location>
        <position position="145"/>
    </location>
</feature>
<dbReference type="PROSITE" id="PS50941">
    <property type="entry name" value="CHIT_BIND_I_2"/>
    <property type="match status" value="1"/>
</dbReference>
<dbReference type="Pfam" id="PF00187">
    <property type="entry name" value="Chitin_bind_1"/>
    <property type="match status" value="1"/>
</dbReference>
<evidence type="ECO:0000256" key="1">
    <source>
        <dbReference type="ARBA" id="ARBA00000822"/>
    </source>
</evidence>
<dbReference type="SUPFAM" id="SSF57016">
    <property type="entry name" value="Plant lectins/antimicrobial peptides"/>
    <property type="match status" value="1"/>
</dbReference>
<dbReference type="Gramene" id="QL02p099124:mrna">
    <property type="protein sequence ID" value="QL02p099124:mrna"/>
    <property type="gene ID" value="QL02p099124"/>
</dbReference>
<dbReference type="PROSITE" id="PS00773">
    <property type="entry name" value="CHITINASE_19_1"/>
    <property type="match status" value="1"/>
</dbReference>
<evidence type="ECO:0000256" key="6">
    <source>
        <dbReference type="ARBA" id="ARBA00023024"/>
    </source>
</evidence>
<sequence length="311" mass="32829">MKLVSLILLFFAFLLGTTAEQCGTQAGGAVCPNGLCCSQFGWCGSTNDYCGNGCQSQCSPGGSPTTPSPTTPSGGGGGDVSSLISASLFDQMLKYRNDPRCKSNGFYTYNAFIAAAQSFNGFGTTGDDTTRKRELAAFLAQTSHETTGGWSSAPDGHMHGDIALLPKKTSKPIVHQQIGHVHLANNIMAEDLSNSLSNAIGADLINNPDLVAIDPTISFKTAIWFWMTPQANKPSSHNVIIGSWTPSAADTSAGRVPGYGVITNIINGGLECGHGSNDKVADRIGFYKRYCDILGVSYGDNLDCYSQRPFA</sequence>
<keyword evidence="4 14" id="KW-0732">Signal</keyword>
<dbReference type="InterPro" id="IPR016283">
    <property type="entry name" value="Glyco_hydro_19"/>
</dbReference>
<keyword evidence="8" id="KW-0119">Carbohydrate metabolism</keyword>
<evidence type="ECO:0000256" key="13">
    <source>
        <dbReference type="PROSITE-ProRule" id="PRU00261"/>
    </source>
</evidence>
<evidence type="ECO:0000256" key="7">
    <source>
        <dbReference type="ARBA" id="ARBA00023157"/>
    </source>
</evidence>
<keyword evidence="10" id="KW-0624">Polysaccharide degradation</keyword>
<evidence type="ECO:0000256" key="5">
    <source>
        <dbReference type="ARBA" id="ARBA00022801"/>
    </source>
</evidence>
<feature type="chain" id="PRO_5029543292" description="chitinase" evidence="14">
    <location>
        <begin position="20"/>
        <end position="311"/>
    </location>
</feature>
<dbReference type="CDD" id="cd00325">
    <property type="entry name" value="chitinase_GH19"/>
    <property type="match status" value="1"/>
</dbReference>
<dbReference type="InterPro" id="IPR036861">
    <property type="entry name" value="Endochitinase-like_sf"/>
</dbReference>
<feature type="disulfide bond" evidence="12 13">
    <location>
        <begin position="54"/>
        <end position="58"/>
    </location>
</feature>
<dbReference type="InterPro" id="IPR023346">
    <property type="entry name" value="Lysozyme-like_dom_sf"/>
</dbReference>
<evidence type="ECO:0000256" key="4">
    <source>
        <dbReference type="ARBA" id="ARBA00022729"/>
    </source>
</evidence>
<dbReference type="PROSITE" id="PS00774">
    <property type="entry name" value="CHITINASE_19_2"/>
    <property type="match status" value="1"/>
</dbReference>
<dbReference type="GO" id="GO:0008061">
    <property type="term" value="F:chitin binding"/>
    <property type="evidence" value="ECO:0007669"/>
    <property type="project" value="UniProtKB-UniRule"/>
</dbReference>
<feature type="signal peptide" evidence="14">
    <location>
        <begin position="1"/>
        <end position="19"/>
    </location>
</feature>
<dbReference type="FunFam" id="3.30.60.10:FF:000001">
    <property type="entry name" value="Basic endochitinase"/>
    <property type="match status" value="1"/>
</dbReference>
<evidence type="ECO:0000256" key="14">
    <source>
        <dbReference type="SAM" id="SignalP"/>
    </source>
</evidence>
<dbReference type="Proteomes" id="UP000594261">
    <property type="component" value="Chromosome 2"/>
</dbReference>
<comment type="catalytic activity">
    <reaction evidence="1">
        <text>Random endo-hydrolysis of N-acetyl-beta-D-glucosaminide (1-&gt;4)-beta-linkages in chitin and chitodextrins.</text>
        <dbReference type="EC" id="3.2.1.14"/>
    </reaction>
</comment>
<dbReference type="EnsemblPlants" id="QL02p099124:mrna">
    <property type="protein sequence ID" value="QL02p099124:mrna"/>
    <property type="gene ID" value="QL02p099124"/>
</dbReference>
<dbReference type="SMART" id="SM00270">
    <property type="entry name" value="ChtBD1"/>
    <property type="match status" value="1"/>
</dbReference>
<evidence type="ECO:0000313" key="16">
    <source>
        <dbReference type="EnsemblPlants" id="QL02p099124:mrna"/>
    </source>
</evidence>
<organism evidence="16 17">
    <name type="scientific">Quercus lobata</name>
    <name type="common">Valley oak</name>
    <dbReference type="NCBI Taxonomy" id="97700"/>
    <lineage>
        <taxon>Eukaryota</taxon>
        <taxon>Viridiplantae</taxon>
        <taxon>Streptophyta</taxon>
        <taxon>Embryophyta</taxon>
        <taxon>Tracheophyta</taxon>
        <taxon>Spermatophyta</taxon>
        <taxon>Magnoliopsida</taxon>
        <taxon>eudicotyledons</taxon>
        <taxon>Gunneridae</taxon>
        <taxon>Pentapetalae</taxon>
        <taxon>rosids</taxon>
        <taxon>fabids</taxon>
        <taxon>Fagales</taxon>
        <taxon>Fagaceae</taxon>
        <taxon>Quercus</taxon>
    </lineage>
</organism>